<evidence type="ECO:0000256" key="9">
    <source>
        <dbReference type="ARBA" id="ARBA00022737"/>
    </source>
</evidence>
<dbReference type="EMBL" id="JBHRST010000003">
    <property type="protein sequence ID" value="MFC3096744.1"/>
    <property type="molecule type" value="Genomic_DNA"/>
</dbReference>
<feature type="domain" description="PAC" evidence="17">
    <location>
        <begin position="71"/>
        <end position="126"/>
    </location>
</feature>
<gene>
    <name evidence="18" type="ORF">ACFODU_02870</name>
</gene>
<dbReference type="InterPro" id="IPR001610">
    <property type="entry name" value="PAC"/>
</dbReference>
<evidence type="ECO:0000256" key="15">
    <source>
        <dbReference type="ARBA" id="ARBA00023170"/>
    </source>
</evidence>
<evidence type="ECO:0000259" key="16">
    <source>
        <dbReference type="PROSITE" id="PS50112"/>
    </source>
</evidence>
<evidence type="ECO:0000259" key="17">
    <source>
        <dbReference type="PROSITE" id="PS50113"/>
    </source>
</evidence>
<dbReference type="RefSeq" id="WP_336927363.1">
    <property type="nucleotide sequence ID" value="NZ_JBANRO010000013.1"/>
</dbReference>
<evidence type="ECO:0000256" key="14">
    <source>
        <dbReference type="ARBA" id="ARBA00023026"/>
    </source>
</evidence>
<dbReference type="Gene3D" id="3.30.565.10">
    <property type="entry name" value="Histidine kinase-like ATPase, C-terminal domain"/>
    <property type="match status" value="1"/>
</dbReference>
<dbReference type="Gene3D" id="3.30.450.20">
    <property type="entry name" value="PAS domain"/>
    <property type="match status" value="2"/>
</dbReference>
<dbReference type="PROSITE" id="PS50112">
    <property type="entry name" value="PAS"/>
    <property type="match status" value="1"/>
</dbReference>
<keyword evidence="3" id="KW-0600">Photoreceptor protein</keyword>
<evidence type="ECO:0000256" key="5">
    <source>
        <dbReference type="ARBA" id="ARBA00022606"/>
    </source>
</evidence>
<dbReference type="InterPro" id="IPR000700">
    <property type="entry name" value="PAS-assoc_C"/>
</dbReference>
<evidence type="ECO:0000256" key="6">
    <source>
        <dbReference type="ARBA" id="ARBA00022630"/>
    </source>
</evidence>
<dbReference type="SMART" id="SM00911">
    <property type="entry name" value="HWE_HK"/>
    <property type="match status" value="1"/>
</dbReference>
<dbReference type="Pfam" id="PF08447">
    <property type="entry name" value="PAS_3"/>
    <property type="match status" value="1"/>
</dbReference>
<dbReference type="InterPro" id="IPR011102">
    <property type="entry name" value="Sig_transdc_His_kinase_HWE"/>
</dbReference>
<keyword evidence="10" id="KW-0547">Nucleotide-binding</keyword>
<keyword evidence="19" id="KW-1185">Reference proteome</keyword>
<dbReference type="EC" id="2.7.13.3" evidence="2"/>
<evidence type="ECO:0000313" key="18">
    <source>
        <dbReference type="EMBL" id="MFC3096744.1"/>
    </source>
</evidence>
<dbReference type="Pfam" id="PF00989">
    <property type="entry name" value="PAS"/>
    <property type="match status" value="1"/>
</dbReference>
<dbReference type="PANTHER" id="PTHR41523:SF8">
    <property type="entry name" value="ETHYLENE RESPONSE SENSOR PROTEIN"/>
    <property type="match status" value="1"/>
</dbReference>
<dbReference type="Proteomes" id="UP001595456">
    <property type="component" value="Unassembled WGS sequence"/>
</dbReference>
<protein>
    <recommendedName>
        <fullName evidence="2">histidine kinase</fullName>
        <ecNumber evidence="2">2.7.13.3</ecNumber>
    </recommendedName>
</protein>
<dbReference type="InterPro" id="IPR036890">
    <property type="entry name" value="HATPase_C_sf"/>
</dbReference>
<keyword evidence="7" id="KW-0288">FMN</keyword>
<feature type="domain" description="PAS" evidence="16">
    <location>
        <begin position="1"/>
        <end position="70"/>
    </location>
</feature>
<feature type="domain" description="PAC" evidence="17">
    <location>
        <begin position="200"/>
        <end position="252"/>
    </location>
</feature>
<keyword evidence="12" id="KW-0067">ATP-binding</keyword>
<keyword evidence="11 18" id="KW-0418">Kinase</keyword>
<dbReference type="PROSITE" id="PS50113">
    <property type="entry name" value="PAC"/>
    <property type="match status" value="2"/>
</dbReference>
<comment type="caution">
    <text evidence="18">The sequence shown here is derived from an EMBL/GenBank/DDBJ whole genome shotgun (WGS) entry which is preliminary data.</text>
</comment>
<dbReference type="InterPro" id="IPR013655">
    <property type="entry name" value="PAS_fold_3"/>
</dbReference>
<dbReference type="InterPro" id="IPR000014">
    <property type="entry name" value="PAS"/>
</dbReference>
<evidence type="ECO:0000256" key="12">
    <source>
        <dbReference type="ARBA" id="ARBA00022840"/>
    </source>
</evidence>
<dbReference type="PANTHER" id="PTHR41523">
    <property type="entry name" value="TWO-COMPONENT SYSTEM SENSOR PROTEIN"/>
    <property type="match status" value="1"/>
</dbReference>
<keyword evidence="8 18" id="KW-0808">Transferase</keyword>
<dbReference type="GO" id="GO:0004673">
    <property type="term" value="F:protein histidine kinase activity"/>
    <property type="evidence" value="ECO:0007669"/>
    <property type="project" value="UniProtKB-EC"/>
</dbReference>
<proteinExistence type="predicted"/>
<dbReference type="InterPro" id="IPR013767">
    <property type="entry name" value="PAS_fold"/>
</dbReference>
<dbReference type="CDD" id="cd00130">
    <property type="entry name" value="PAS"/>
    <property type="match status" value="2"/>
</dbReference>
<evidence type="ECO:0000313" key="19">
    <source>
        <dbReference type="Proteomes" id="UP001595456"/>
    </source>
</evidence>
<evidence type="ECO:0000256" key="2">
    <source>
        <dbReference type="ARBA" id="ARBA00012438"/>
    </source>
</evidence>
<evidence type="ECO:0000256" key="1">
    <source>
        <dbReference type="ARBA" id="ARBA00000085"/>
    </source>
</evidence>
<dbReference type="SUPFAM" id="SSF55785">
    <property type="entry name" value="PYP-like sensor domain (PAS domain)"/>
    <property type="match status" value="2"/>
</dbReference>
<dbReference type="Pfam" id="PF07536">
    <property type="entry name" value="HWE_HK"/>
    <property type="match status" value="1"/>
</dbReference>
<keyword evidence="14" id="KW-0843">Virulence</keyword>
<organism evidence="18 19">
    <name type="scientific">Alteraurantiacibacter palmitatis</name>
    <dbReference type="NCBI Taxonomy" id="2054628"/>
    <lineage>
        <taxon>Bacteria</taxon>
        <taxon>Pseudomonadati</taxon>
        <taxon>Pseudomonadota</taxon>
        <taxon>Alphaproteobacteria</taxon>
        <taxon>Sphingomonadales</taxon>
        <taxon>Erythrobacteraceae</taxon>
        <taxon>Alteraurantiacibacter</taxon>
    </lineage>
</organism>
<keyword evidence="15" id="KW-0675">Receptor</keyword>
<keyword evidence="4" id="KW-0597">Phosphoprotein</keyword>
<evidence type="ECO:0000256" key="7">
    <source>
        <dbReference type="ARBA" id="ARBA00022643"/>
    </source>
</evidence>
<keyword evidence="6" id="KW-0285">Flavoprotein</keyword>
<keyword evidence="13" id="KW-0157">Chromophore</keyword>
<dbReference type="InterPro" id="IPR035965">
    <property type="entry name" value="PAS-like_dom_sf"/>
</dbReference>
<reference evidence="19" key="1">
    <citation type="journal article" date="2019" name="Int. J. Syst. Evol. Microbiol.">
        <title>The Global Catalogue of Microorganisms (GCM) 10K type strain sequencing project: providing services to taxonomists for standard genome sequencing and annotation.</title>
        <authorList>
            <consortium name="The Broad Institute Genomics Platform"/>
            <consortium name="The Broad Institute Genome Sequencing Center for Infectious Disease"/>
            <person name="Wu L."/>
            <person name="Ma J."/>
        </authorList>
    </citation>
    <scope>NUCLEOTIDE SEQUENCE [LARGE SCALE GENOMIC DNA]</scope>
    <source>
        <strain evidence="19">KCTC 52607</strain>
    </source>
</reference>
<dbReference type="SMART" id="SM00091">
    <property type="entry name" value="PAS"/>
    <property type="match status" value="2"/>
</dbReference>
<name>A0ABV7E1Y5_9SPHN</name>
<keyword evidence="9" id="KW-0677">Repeat</keyword>
<evidence type="ECO:0000256" key="11">
    <source>
        <dbReference type="ARBA" id="ARBA00022777"/>
    </source>
</evidence>
<sequence>MTDLYAALVASCDDAIVAKDTDGIVLSWNPAAERLFGWSAAEMAGQSIRRLLPEDRQHEEDEILAMIRSGVKVGQRLTRRRHRDGHLIDVWVSVSPVHNAAGEIVGASKIARDAGSYLRNQVELREAKERFETLANNIAPLCWMANPDGHLFWYSQRWYDYTGTTFAEMDGWGWERVQHPDHLPRVKQRWIEALASGDEWEDIFPLRRHDGAWRWFLSRAKPIRDDQGQIIRWFGTNSDITEQREQAEQIRLLLLEVNHRSKNMLTTIQALLRRSVEGDEEFVRRFQQRIQCMAVNQDILVRREWREVPLAELVQLQLAFAADAAGTVAAEGPDIAINPRAAETIGMALHELATNSLKYGALSAEGGEVDVRWHVEGGTFLLRWSESGGPPVEPPTRKGFGTRLICEVPQRALGGSAAIAYAAQGIVWELAVPLAAVAG</sequence>
<evidence type="ECO:0000256" key="3">
    <source>
        <dbReference type="ARBA" id="ARBA00022543"/>
    </source>
</evidence>
<evidence type="ECO:0000256" key="13">
    <source>
        <dbReference type="ARBA" id="ARBA00022991"/>
    </source>
</evidence>
<dbReference type="NCBIfam" id="TIGR00229">
    <property type="entry name" value="sensory_box"/>
    <property type="match status" value="2"/>
</dbReference>
<evidence type="ECO:0000256" key="8">
    <source>
        <dbReference type="ARBA" id="ARBA00022679"/>
    </source>
</evidence>
<evidence type="ECO:0000256" key="10">
    <source>
        <dbReference type="ARBA" id="ARBA00022741"/>
    </source>
</evidence>
<dbReference type="SMART" id="SM00086">
    <property type="entry name" value="PAC"/>
    <property type="match status" value="2"/>
</dbReference>
<evidence type="ECO:0000256" key="4">
    <source>
        <dbReference type="ARBA" id="ARBA00022553"/>
    </source>
</evidence>
<keyword evidence="5" id="KW-0716">Sensory transduction</keyword>
<comment type="catalytic activity">
    <reaction evidence="1">
        <text>ATP + protein L-histidine = ADP + protein N-phospho-L-histidine.</text>
        <dbReference type="EC" id="2.7.13.3"/>
    </reaction>
</comment>
<accession>A0ABV7E1Y5</accession>